<dbReference type="Proteomes" id="UP001162992">
    <property type="component" value="Chromosome 3"/>
</dbReference>
<protein>
    <submittedName>
        <fullName evidence="1">Uncharacterized protein</fullName>
    </submittedName>
</protein>
<dbReference type="EMBL" id="CM055094">
    <property type="protein sequence ID" value="KAJ7560866.1"/>
    <property type="molecule type" value="Genomic_DNA"/>
</dbReference>
<gene>
    <name evidence="1" type="ORF">O6H91_03G003400</name>
</gene>
<organism evidence="1 2">
    <name type="scientific">Diphasiastrum complanatum</name>
    <name type="common">Issler's clubmoss</name>
    <name type="synonym">Lycopodium complanatum</name>
    <dbReference type="NCBI Taxonomy" id="34168"/>
    <lineage>
        <taxon>Eukaryota</taxon>
        <taxon>Viridiplantae</taxon>
        <taxon>Streptophyta</taxon>
        <taxon>Embryophyta</taxon>
        <taxon>Tracheophyta</taxon>
        <taxon>Lycopodiopsida</taxon>
        <taxon>Lycopodiales</taxon>
        <taxon>Lycopodiaceae</taxon>
        <taxon>Lycopodioideae</taxon>
        <taxon>Diphasiastrum</taxon>
    </lineage>
</organism>
<comment type="caution">
    <text evidence="1">The sequence shown here is derived from an EMBL/GenBank/DDBJ whole genome shotgun (WGS) entry which is preliminary data.</text>
</comment>
<evidence type="ECO:0000313" key="1">
    <source>
        <dbReference type="EMBL" id="KAJ7560866.1"/>
    </source>
</evidence>
<evidence type="ECO:0000313" key="2">
    <source>
        <dbReference type="Proteomes" id="UP001162992"/>
    </source>
</evidence>
<reference evidence="2" key="1">
    <citation type="journal article" date="2024" name="Proc. Natl. Acad. Sci. U.S.A.">
        <title>Extraordinary preservation of gene collinearity over three hundred million years revealed in homosporous lycophytes.</title>
        <authorList>
            <person name="Li C."/>
            <person name="Wickell D."/>
            <person name="Kuo L.Y."/>
            <person name="Chen X."/>
            <person name="Nie B."/>
            <person name="Liao X."/>
            <person name="Peng D."/>
            <person name="Ji J."/>
            <person name="Jenkins J."/>
            <person name="Williams M."/>
            <person name="Shu S."/>
            <person name="Plott C."/>
            <person name="Barry K."/>
            <person name="Rajasekar S."/>
            <person name="Grimwood J."/>
            <person name="Han X."/>
            <person name="Sun S."/>
            <person name="Hou Z."/>
            <person name="He W."/>
            <person name="Dai G."/>
            <person name="Sun C."/>
            <person name="Schmutz J."/>
            <person name="Leebens-Mack J.H."/>
            <person name="Li F.W."/>
            <person name="Wang L."/>
        </authorList>
    </citation>
    <scope>NUCLEOTIDE SEQUENCE [LARGE SCALE GENOMIC DNA]</scope>
    <source>
        <strain evidence="2">cv. PW_Plant_1</strain>
    </source>
</reference>
<keyword evidence="2" id="KW-1185">Reference proteome</keyword>
<proteinExistence type="predicted"/>
<sequence>MEGIERRWRELDHKDLLNQAERTKLENDAKEIQRQMKIVFLQQLKQQAEQSKLIEKHENEKQKLLADVQGTRASLEKLNMQFQYFQENMKTVETVKDLEWKLTQLQQEKEKHEELLRSLIPREEEERSELEKATRAAIEVLQARRQHKVIGVKRIGEINDAPWRQACMEKYKNDQGGWELRYSAMMAEWQALVYDPEWEPYIRVQDKDGLWKKQVDEQNEKLVQLQAELGKEVCATVIAALKELGNYGLNNRTPLVLPWNFRENRKATLEEVFKVLKGTI</sequence>
<name>A0ACC2E2W9_DIPCM</name>
<accession>A0ACC2E2W9</accession>